<name>R9GUU3_9SPHI</name>
<proteinExistence type="predicted"/>
<evidence type="ECO:0000313" key="1">
    <source>
        <dbReference type="EMBL" id="EOR95463.1"/>
    </source>
</evidence>
<dbReference type="STRING" id="1150600.ADIARSV_1379"/>
<protein>
    <submittedName>
        <fullName evidence="1">Uncharacterized protein</fullName>
    </submittedName>
</protein>
<sequence>MIGQPNNPSHSSVFYIDEEVRLKLAEFAEKVEDIDIDAIHNKIEQKKITLFAQIIK</sequence>
<dbReference type="Proteomes" id="UP000014174">
    <property type="component" value="Unassembled WGS sequence"/>
</dbReference>
<keyword evidence="2" id="KW-1185">Reference proteome</keyword>
<organism evidence="1 2">
    <name type="scientific">Arcticibacter svalbardensis MN12-7</name>
    <dbReference type="NCBI Taxonomy" id="1150600"/>
    <lineage>
        <taxon>Bacteria</taxon>
        <taxon>Pseudomonadati</taxon>
        <taxon>Bacteroidota</taxon>
        <taxon>Sphingobacteriia</taxon>
        <taxon>Sphingobacteriales</taxon>
        <taxon>Sphingobacteriaceae</taxon>
        <taxon>Arcticibacter</taxon>
    </lineage>
</organism>
<comment type="caution">
    <text evidence="1">The sequence shown here is derived from an EMBL/GenBank/DDBJ whole genome shotgun (WGS) entry which is preliminary data.</text>
</comment>
<dbReference type="EMBL" id="AQPN01000050">
    <property type="protein sequence ID" value="EOR95463.1"/>
    <property type="molecule type" value="Genomic_DNA"/>
</dbReference>
<accession>R9GUU3</accession>
<reference evidence="1 2" key="1">
    <citation type="journal article" date="2013" name="Genome Announc.">
        <title>Draft Genome Sequence of Arcticibacter svalbardensis Strain MN12-7T, a Member of the Family Sphingobacteriaceae Isolated from an Arctic Soil Sample.</title>
        <authorList>
            <person name="Shivaji S."/>
            <person name="Ara S."/>
            <person name="Prasad S."/>
            <person name="Manasa B.P."/>
            <person name="Begum Z."/>
            <person name="Singh A."/>
            <person name="Kumar Pinnaka A."/>
        </authorList>
    </citation>
    <scope>NUCLEOTIDE SEQUENCE [LARGE SCALE GENOMIC DNA]</scope>
    <source>
        <strain evidence="1 2">MN12-7</strain>
    </source>
</reference>
<evidence type="ECO:0000313" key="2">
    <source>
        <dbReference type="Proteomes" id="UP000014174"/>
    </source>
</evidence>
<gene>
    <name evidence="1" type="ORF">ADIARSV_1379</name>
</gene>
<dbReference type="AlphaFoldDB" id="R9GUU3"/>